<dbReference type="EMBL" id="BRYB01006435">
    <property type="protein sequence ID" value="GMI57592.1"/>
    <property type="molecule type" value="Genomic_DNA"/>
</dbReference>
<sequence length="319" mass="33706">MSSFSPSSILISLPPPHPPLRLSLPSDSPLSSLLSLLPPLLPPNALLPPHATPTHYLADVSAPPASLFPLPPPRPESTLHALGFWPSLSLSLLPLSSPLSAATAAPSDSLRFDAAVSAAAVGPITTSLTHQGGRKLAPSEIAAAVAARETKAPDRAGRELPLLSPAEERRGREARRLATLDGRIAALAGKKKKRPATGKVLAMLMKSRSTCPVQVRPEDRLHFRVLLVDDRGEGGGVEEKVMHFSRTAAVGRAADLASPGEEGRREVLVKRGGGFRRLPALGRLHEAVERGWLAEFGELVVRRIGEEDGGTEGIEGGEN</sequence>
<keyword evidence="2" id="KW-1185">Reference proteome</keyword>
<gene>
    <name evidence="1" type="ORF">TeGR_g48</name>
</gene>
<accession>A0ABQ6NEG9</accession>
<proteinExistence type="predicted"/>
<dbReference type="Proteomes" id="UP001165060">
    <property type="component" value="Unassembled WGS sequence"/>
</dbReference>
<reference evidence="1 2" key="1">
    <citation type="journal article" date="2023" name="Commun. Biol.">
        <title>Genome analysis of Parmales, the sister group of diatoms, reveals the evolutionary specialization of diatoms from phago-mixotrophs to photoautotrophs.</title>
        <authorList>
            <person name="Ban H."/>
            <person name="Sato S."/>
            <person name="Yoshikawa S."/>
            <person name="Yamada K."/>
            <person name="Nakamura Y."/>
            <person name="Ichinomiya M."/>
            <person name="Sato N."/>
            <person name="Blanc-Mathieu R."/>
            <person name="Endo H."/>
            <person name="Kuwata A."/>
            <person name="Ogata H."/>
        </authorList>
    </citation>
    <scope>NUCLEOTIDE SEQUENCE [LARGE SCALE GENOMIC DNA]</scope>
</reference>
<evidence type="ECO:0000313" key="2">
    <source>
        <dbReference type="Proteomes" id="UP001165060"/>
    </source>
</evidence>
<organism evidence="1 2">
    <name type="scientific">Tetraparma gracilis</name>
    <dbReference type="NCBI Taxonomy" id="2962635"/>
    <lineage>
        <taxon>Eukaryota</taxon>
        <taxon>Sar</taxon>
        <taxon>Stramenopiles</taxon>
        <taxon>Ochrophyta</taxon>
        <taxon>Bolidophyceae</taxon>
        <taxon>Parmales</taxon>
        <taxon>Triparmaceae</taxon>
        <taxon>Tetraparma</taxon>
    </lineage>
</organism>
<protein>
    <submittedName>
        <fullName evidence="1">Uncharacterized protein</fullName>
    </submittedName>
</protein>
<evidence type="ECO:0000313" key="1">
    <source>
        <dbReference type="EMBL" id="GMI57592.1"/>
    </source>
</evidence>
<comment type="caution">
    <text evidence="1">The sequence shown here is derived from an EMBL/GenBank/DDBJ whole genome shotgun (WGS) entry which is preliminary data.</text>
</comment>
<name>A0ABQ6NEG9_9STRA</name>